<dbReference type="GO" id="GO:0015271">
    <property type="term" value="F:outward rectifier potassium channel activity"/>
    <property type="evidence" value="ECO:0007669"/>
    <property type="project" value="TreeGrafter"/>
</dbReference>
<evidence type="ECO:0000313" key="11">
    <source>
        <dbReference type="Proteomes" id="UP000240509"/>
    </source>
</evidence>
<keyword evidence="6 8" id="KW-0472">Membrane</keyword>
<evidence type="ECO:0000313" key="10">
    <source>
        <dbReference type="EMBL" id="PTL38267.1"/>
    </source>
</evidence>
<keyword evidence="5" id="KW-0406">Ion transport</keyword>
<dbReference type="InterPro" id="IPR013099">
    <property type="entry name" value="K_chnl_dom"/>
</dbReference>
<gene>
    <name evidence="10" type="ORF">C6Y45_12135</name>
</gene>
<proteinExistence type="predicted"/>
<protein>
    <submittedName>
        <fullName evidence="10">Two pore domain potassium channel family protein</fullName>
    </submittedName>
</protein>
<dbReference type="Proteomes" id="UP000240509">
    <property type="component" value="Unassembled WGS sequence"/>
</dbReference>
<evidence type="ECO:0000256" key="4">
    <source>
        <dbReference type="ARBA" id="ARBA00022989"/>
    </source>
</evidence>
<dbReference type="SUPFAM" id="SSF81324">
    <property type="entry name" value="Voltage-gated potassium channels"/>
    <property type="match status" value="1"/>
</dbReference>
<dbReference type="InterPro" id="IPR003280">
    <property type="entry name" value="2pore_dom_K_chnl"/>
</dbReference>
<feature type="domain" description="Potassium channel" evidence="9">
    <location>
        <begin position="30"/>
        <end position="102"/>
    </location>
</feature>
<sequence>MISFLMTFYRMVRAVARGGKDPEFQVLLTLMVITLLSGTFFYAGVEGLRLLDAFYFSVITLSTVGYGDFTPQTDFGKLFTIIYIFTGIGLLVAFAGKIFHYIQLNKMELKEERKQKKPKI</sequence>
<dbReference type="Gene3D" id="1.10.287.70">
    <property type="match status" value="1"/>
</dbReference>
<keyword evidence="2" id="KW-0813">Transport</keyword>
<evidence type="ECO:0000256" key="5">
    <source>
        <dbReference type="ARBA" id="ARBA00023065"/>
    </source>
</evidence>
<keyword evidence="4 8" id="KW-1133">Transmembrane helix</keyword>
<keyword evidence="11" id="KW-1185">Reference proteome</keyword>
<evidence type="ECO:0000256" key="2">
    <source>
        <dbReference type="ARBA" id="ARBA00022448"/>
    </source>
</evidence>
<evidence type="ECO:0000256" key="1">
    <source>
        <dbReference type="ARBA" id="ARBA00004141"/>
    </source>
</evidence>
<dbReference type="Pfam" id="PF07885">
    <property type="entry name" value="Ion_trans_2"/>
    <property type="match status" value="1"/>
</dbReference>
<keyword evidence="7 10" id="KW-0407">Ion channel</keyword>
<feature type="transmembrane region" description="Helical" evidence="8">
    <location>
        <begin position="24"/>
        <end position="43"/>
    </location>
</feature>
<organism evidence="10 11">
    <name type="scientific">Alkalicoccus saliphilus</name>
    <dbReference type="NCBI Taxonomy" id="200989"/>
    <lineage>
        <taxon>Bacteria</taxon>
        <taxon>Bacillati</taxon>
        <taxon>Bacillota</taxon>
        <taxon>Bacilli</taxon>
        <taxon>Bacillales</taxon>
        <taxon>Bacillaceae</taxon>
        <taxon>Alkalicoccus</taxon>
    </lineage>
</organism>
<evidence type="ECO:0000256" key="3">
    <source>
        <dbReference type="ARBA" id="ARBA00022692"/>
    </source>
</evidence>
<evidence type="ECO:0000259" key="9">
    <source>
        <dbReference type="Pfam" id="PF07885"/>
    </source>
</evidence>
<dbReference type="OrthoDB" id="9785285at2"/>
<evidence type="ECO:0000256" key="7">
    <source>
        <dbReference type="ARBA" id="ARBA00023303"/>
    </source>
</evidence>
<dbReference type="EMBL" id="PZJJ01000021">
    <property type="protein sequence ID" value="PTL38267.1"/>
    <property type="molecule type" value="Genomic_DNA"/>
</dbReference>
<comment type="subcellular location">
    <subcellularLocation>
        <location evidence="1">Membrane</location>
        <topology evidence="1">Multi-pass membrane protein</topology>
    </subcellularLocation>
</comment>
<evidence type="ECO:0000256" key="6">
    <source>
        <dbReference type="ARBA" id="ARBA00023136"/>
    </source>
</evidence>
<dbReference type="GO" id="GO:0005886">
    <property type="term" value="C:plasma membrane"/>
    <property type="evidence" value="ECO:0007669"/>
    <property type="project" value="TreeGrafter"/>
</dbReference>
<feature type="transmembrane region" description="Helical" evidence="8">
    <location>
        <begin position="81"/>
        <end position="104"/>
    </location>
</feature>
<dbReference type="AlphaFoldDB" id="A0A2T4U4D3"/>
<dbReference type="PANTHER" id="PTHR11003">
    <property type="entry name" value="POTASSIUM CHANNEL, SUBFAMILY K"/>
    <property type="match status" value="1"/>
</dbReference>
<keyword evidence="3 8" id="KW-0812">Transmembrane</keyword>
<dbReference type="GO" id="GO:0030322">
    <property type="term" value="P:stabilization of membrane potential"/>
    <property type="evidence" value="ECO:0007669"/>
    <property type="project" value="TreeGrafter"/>
</dbReference>
<dbReference type="GO" id="GO:0022841">
    <property type="term" value="F:potassium ion leak channel activity"/>
    <property type="evidence" value="ECO:0007669"/>
    <property type="project" value="TreeGrafter"/>
</dbReference>
<accession>A0A2T4U4D3</accession>
<reference evidence="10 11" key="1">
    <citation type="submission" date="2018-03" db="EMBL/GenBank/DDBJ databases">
        <title>Alkalicoccus saliphilus sp. nov., isolated from a mineral pool.</title>
        <authorList>
            <person name="Zhao B."/>
        </authorList>
    </citation>
    <scope>NUCLEOTIDE SEQUENCE [LARGE SCALE GENOMIC DNA]</scope>
    <source>
        <strain evidence="10 11">6AG</strain>
    </source>
</reference>
<evidence type="ECO:0000256" key="8">
    <source>
        <dbReference type="SAM" id="Phobius"/>
    </source>
</evidence>
<dbReference type="PANTHER" id="PTHR11003:SF291">
    <property type="entry name" value="IP11374P"/>
    <property type="match status" value="1"/>
</dbReference>
<name>A0A2T4U4D3_9BACI</name>
<comment type="caution">
    <text evidence="10">The sequence shown here is derived from an EMBL/GenBank/DDBJ whole genome shotgun (WGS) entry which is preliminary data.</text>
</comment>
<dbReference type="RefSeq" id="WP_107585496.1">
    <property type="nucleotide sequence ID" value="NZ_PZJJ01000021.1"/>
</dbReference>